<dbReference type="InterPro" id="IPR020119">
    <property type="entry name" value="PsdUridine_synth_TruD_CS"/>
</dbReference>
<reference evidence="3" key="1">
    <citation type="submission" date="2016-04" db="EMBL/GenBank/DDBJ databases">
        <authorList>
            <person name="Tagini F."/>
        </authorList>
    </citation>
    <scope>NUCLEOTIDE SEQUENCE [LARGE SCALE GENOMIC DNA]</scope>
    <source>
        <strain evidence="3">CHUV0807</strain>
    </source>
</reference>
<proteinExistence type="predicted"/>
<dbReference type="InterPro" id="IPR050170">
    <property type="entry name" value="TruD_pseudoU_synthase"/>
</dbReference>
<dbReference type="InterPro" id="IPR020103">
    <property type="entry name" value="PsdUridine_synth_cat_dom_sf"/>
</dbReference>
<evidence type="ECO:0000313" key="2">
    <source>
        <dbReference type="EMBL" id="SAM56901.1"/>
    </source>
</evidence>
<dbReference type="Pfam" id="PF01142">
    <property type="entry name" value="TruD"/>
    <property type="match status" value="2"/>
</dbReference>
<dbReference type="GO" id="GO:0003723">
    <property type="term" value="F:RNA binding"/>
    <property type="evidence" value="ECO:0007669"/>
    <property type="project" value="InterPro"/>
</dbReference>
<dbReference type="InterPro" id="IPR043165">
    <property type="entry name" value="TruD_insert_sf"/>
</dbReference>
<keyword evidence="2" id="KW-0456">Lyase</keyword>
<dbReference type="EC" id="4.2.1.-" evidence="2"/>
<dbReference type="GO" id="GO:0008033">
    <property type="term" value="P:tRNA processing"/>
    <property type="evidence" value="ECO:0007669"/>
    <property type="project" value="UniProtKB-KW"/>
</dbReference>
<accession>A0A1C3H1G1</accession>
<dbReference type="InterPro" id="IPR042214">
    <property type="entry name" value="TruD_catalytic"/>
</dbReference>
<dbReference type="GO" id="GO:0009982">
    <property type="term" value="F:pseudouridine synthase activity"/>
    <property type="evidence" value="ECO:0007669"/>
    <property type="project" value="InterPro"/>
</dbReference>
<dbReference type="Gene3D" id="3.30.2340.10">
    <property type="entry name" value="TruD, insertion domain"/>
    <property type="match status" value="1"/>
</dbReference>
<dbReference type="InterPro" id="IPR001656">
    <property type="entry name" value="PsdUridine_synth_TruD"/>
</dbReference>
<dbReference type="PANTHER" id="PTHR47811">
    <property type="entry name" value="TRNA PSEUDOURIDINE SYNTHASE D"/>
    <property type="match status" value="1"/>
</dbReference>
<dbReference type="AlphaFoldDB" id="A0A1C3H1G1"/>
<evidence type="ECO:0000313" key="3">
    <source>
        <dbReference type="Proteomes" id="UP000190837"/>
    </source>
</evidence>
<keyword evidence="1" id="KW-0819">tRNA processing</keyword>
<gene>
    <name evidence="2" type="ORF">CHUV0807_0013</name>
</gene>
<dbReference type="GO" id="GO:0005829">
    <property type="term" value="C:cytosol"/>
    <property type="evidence" value="ECO:0007669"/>
    <property type="project" value="TreeGrafter"/>
</dbReference>
<dbReference type="PANTHER" id="PTHR47811:SF1">
    <property type="entry name" value="TRNA PSEUDOURIDINE SYNTHASE D"/>
    <property type="match status" value="1"/>
</dbReference>
<dbReference type="RefSeq" id="WP_079538614.1">
    <property type="nucleotide sequence ID" value="NZ_FKLO01000003.1"/>
</dbReference>
<dbReference type="EMBL" id="FKLO01000003">
    <property type="protein sequence ID" value="SAM56901.1"/>
    <property type="molecule type" value="Genomic_DNA"/>
</dbReference>
<organism evidence="2 3">
    <name type="scientific">Cardiobacterium hominis</name>
    <dbReference type="NCBI Taxonomy" id="2718"/>
    <lineage>
        <taxon>Bacteria</taxon>
        <taxon>Pseudomonadati</taxon>
        <taxon>Pseudomonadota</taxon>
        <taxon>Gammaproteobacteria</taxon>
        <taxon>Cardiobacteriales</taxon>
        <taxon>Cardiobacteriaceae</taxon>
        <taxon>Cardiobacterium</taxon>
    </lineage>
</organism>
<dbReference type="SUPFAM" id="SSF55120">
    <property type="entry name" value="Pseudouridine synthase"/>
    <property type="match status" value="1"/>
</dbReference>
<dbReference type="GO" id="GO:0001522">
    <property type="term" value="P:pseudouridine synthesis"/>
    <property type="evidence" value="ECO:0007669"/>
    <property type="project" value="InterPro"/>
</dbReference>
<dbReference type="GO" id="GO:0140098">
    <property type="term" value="F:catalytic activity, acting on RNA"/>
    <property type="evidence" value="ECO:0007669"/>
    <property type="project" value="UniProtKB-ARBA"/>
</dbReference>
<evidence type="ECO:0000256" key="1">
    <source>
        <dbReference type="ARBA" id="ARBA00022694"/>
    </source>
</evidence>
<protein>
    <submittedName>
        <fullName evidence="2">tRNA pseudouridine 13 synthase</fullName>
        <ecNumber evidence="2">4.2.1.-</ecNumber>
    </submittedName>
</protein>
<dbReference type="PROSITE" id="PS01268">
    <property type="entry name" value="UPF0024"/>
    <property type="match status" value="1"/>
</dbReference>
<dbReference type="Gene3D" id="3.30.2350.20">
    <property type="entry name" value="TruD, catalytic domain"/>
    <property type="match status" value="1"/>
</dbReference>
<dbReference type="Proteomes" id="UP000190837">
    <property type="component" value="Unassembled WGS sequence"/>
</dbReference>
<sequence>MPKPRAILKQSPADFRVAEQIDFPLTGHGEHLWCYVEKTGLNTAWLKREWARLTDCPPKDIAHSGLKDRHAITRQWLSLPAKYSAQLPDSGDGWQILERQQNERKLRVGAHRYNQFAITLRDIDADHASIEAALAALARDGFPNHFGDQRFGHTNRDKAQRWVERGQLPKKHDERAQVLSTLRADAYNAQLDARLAAATLHAPQPGDRAMLAGSNSHFTIEAVDDALLARLASGDIALGGWLPGKEKAPLPPAVTAWLEAADATQQAAVRYLEKYADGGWRALTVRPRDLQHHWPDTHTLHLAFTLPRGSYATALLASLFELHDASSANSPSDIPSRPQNP</sequence>
<dbReference type="GO" id="GO:0016829">
    <property type="term" value="F:lyase activity"/>
    <property type="evidence" value="ECO:0007669"/>
    <property type="project" value="UniProtKB-KW"/>
</dbReference>
<name>A0A1C3H1G1_9GAMM</name>